<feature type="compositionally biased region" description="Polar residues" evidence="2">
    <location>
        <begin position="58"/>
        <end position="75"/>
    </location>
</feature>
<feature type="compositionally biased region" description="Polar residues" evidence="2">
    <location>
        <begin position="1"/>
        <end position="22"/>
    </location>
</feature>
<name>A0A314ZJW3_PRUYE</name>
<dbReference type="GO" id="GO:0008270">
    <property type="term" value="F:zinc ion binding"/>
    <property type="evidence" value="ECO:0007669"/>
    <property type="project" value="UniProtKB-KW"/>
</dbReference>
<feature type="compositionally biased region" description="Basic residues" evidence="2">
    <location>
        <begin position="78"/>
        <end position="90"/>
    </location>
</feature>
<dbReference type="PROSITE" id="PS50158">
    <property type="entry name" value="ZF_CCHC"/>
    <property type="match status" value="1"/>
</dbReference>
<feature type="compositionally biased region" description="Polar residues" evidence="2">
    <location>
        <begin position="105"/>
        <end position="130"/>
    </location>
</feature>
<accession>A0A314ZJW3</accession>
<dbReference type="OrthoDB" id="10588389at2759"/>
<keyword evidence="1" id="KW-0479">Metal-binding</keyword>
<evidence type="ECO:0000256" key="2">
    <source>
        <dbReference type="SAM" id="MobiDB-lite"/>
    </source>
</evidence>
<feature type="domain" description="CCHC-type" evidence="3">
    <location>
        <begin position="25"/>
        <end position="39"/>
    </location>
</feature>
<feature type="compositionally biased region" description="Basic residues" evidence="2">
    <location>
        <begin position="31"/>
        <end position="40"/>
    </location>
</feature>
<gene>
    <name evidence="4" type="ORF">Pyn_30040</name>
</gene>
<organism evidence="4 5">
    <name type="scientific">Prunus yedoensis var. nudiflora</name>
    <dbReference type="NCBI Taxonomy" id="2094558"/>
    <lineage>
        <taxon>Eukaryota</taxon>
        <taxon>Viridiplantae</taxon>
        <taxon>Streptophyta</taxon>
        <taxon>Embryophyta</taxon>
        <taxon>Tracheophyta</taxon>
        <taxon>Spermatophyta</taxon>
        <taxon>Magnoliopsida</taxon>
        <taxon>eudicotyledons</taxon>
        <taxon>Gunneridae</taxon>
        <taxon>Pentapetalae</taxon>
        <taxon>rosids</taxon>
        <taxon>fabids</taxon>
        <taxon>Rosales</taxon>
        <taxon>Rosaceae</taxon>
        <taxon>Amygdaloideae</taxon>
        <taxon>Amygdaleae</taxon>
        <taxon>Prunus</taxon>
    </lineage>
</organism>
<protein>
    <recommendedName>
        <fullName evidence="3">CCHC-type domain-containing protein</fullName>
    </recommendedName>
</protein>
<proteinExistence type="predicted"/>
<dbReference type="GO" id="GO:0003676">
    <property type="term" value="F:nucleic acid binding"/>
    <property type="evidence" value="ECO:0007669"/>
    <property type="project" value="InterPro"/>
</dbReference>
<evidence type="ECO:0000313" key="4">
    <source>
        <dbReference type="EMBL" id="PQQ18683.1"/>
    </source>
</evidence>
<dbReference type="AlphaFoldDB" id="A0A314ZJW3"/>
<dbReference type="EMBL" id="PJQY01000099">
    <property type="protein sequence ID" value="PQQ18683.1"/>
    <property type="molecule type" value="Genomic_DNA"/>
</dbReference>
<feature type="region of interest" description="Disordered" evidence="2">
    <location>
        <begin position="1"/>
        <end position="130"/>
    </location>
</feature>
<keyword evidence="5" id="KW-1185">Reference proteome</keyword>
<evidence type="ECO:0000259" key="3">
    <source>
        <dbReference type="PROSITE" id="PS50158"/>
    </source>
</evidence>
<dbReference type="InterPro" id="IPR001878">
    <property type="entry name" value="Znf_CCHC"/>
</dbReference>
<keyword evidence="1" id="KW-0862">Zinc</keyword>
<reference evidence="4 5" key="1">
    <citation type="submission" date="2018-02" db="EMBL/GenBank/DDBJ databases">
        <title>Draft genome of wild Prunus yedoensis var. nudiflora.</title>
        <authorList>
            <person name="Baek S."/>
            <person name="Kim J.-H."/>
            <person name="Choi K."/>
            <person name="Kim G.-B."/>
            <person name="Cho A."/>
            <person name="Jang H."/>
            <person name="Shin C.-H."/>
            <person name="Yu H.-J."/>
            <person name="Mun J.-H."/>
        </authorList>
    </citation>
    <scope>NUCLEOTIDE SEQUENCE [LARGE SCALE GENOMIC DNA]</scope>
    <source>
        <strain evidence="5">cv. Jeju island</strain>
        <tissue evidence="4">Leaf</tissue>
    </source>
</reference>
<evidence type="ECO:0000313" key="5">
    <source>
        <dbReference type="Proteomes" id="UP000250321"/>
    </source>
</evidence>
<evidence type="ECO:0000256" key="1">
    <source>
        <dbReference type="PROSITE-ProRule" id="PRU00047"/>
    </source>
</evidence>
<keyword evidence="1" id="KW-0863">Zinc-finger</keyword>
<comment type="caution">
    <text evidence="4">The sequence shown here is derived from an EMBL/GenBank/DDBJ whole genome shotgun (WGS) entry which is preliminary data.</text>
</comment>
<dbReference type="Proteomes" id="UP000250321">
    <property type="component" value="Unassembled WGS sequence"/>
</dbReference>
<sequence length="130" mass="13905">MKMRKSSNQAKTALSCIPNTPDSLKCGQCGKKGHNKRTCHRNLPPKAKLATKRKRGTENTQTTIDPSQVATSAGPSTIKKRSKPPRRMQKGKPLPKPSKKGDATSEAQPASTSCPHASTSVSTARSNVVN</sequence>